<dbReference type="InterPro" id="IPR006252">
    <property type="entry name" value="Malate_synthA"/>
</dbReference>
<protein>
    <recommendedName>
        <fullName evidence="2">malate synthase</fullName>
        <ecNumber evidence="2">2.3.3.9</ecNumber>
    </recommendedName>
</protein>
<gene>
    <name evidence="9" type="ORF">HKN21_04740</name>
</gene>
<keyword evidence="5 9" id="KW-0808">Transferase</keyword>
<comment type="catalytic activity">
    <reaction evidence="6">
        <text>glyoxylate + acetyl-CoA + H2O = (S)-malate + CoA + H(+)</text>
        <dbReference type="Rhea" id="RHEA:18181"/>
        <dbReference type="ChEBI" id="CHEBI:15377"/>
        <dbReference type="ChEBI" id="CHEBI:15378"/>
        <dbReference type="ChEBI" id="CHEBI:15589"/>
        <dbReference type="ChEBI" id="CHEBI:36655"/>
        <dbReference type="ChEBI" id="CHEBI:57287"/>
        <dbReference type="ChEBI" id="CHEBI:57288"/>
        <dbReference type="EC" id="2.3.3.9"/>
    </reaction>
</comment>
<dbReference type="FunFam" id="1.20.1220.12:FF:000001">
    <property type="entry name" value="Malate synthase"/>
    <property type="match status" value="1"/>
</dbReference>
<feature type="domain" description="Malate synthase C-terminal" evidence="8">
    <location>
        <begin position="118"/>
        <end position="235"/>
    </location>
</feature>
<dbReference type="PANTHER" id="PTHR42902:SF1">
    <property type="entry name" value="MALATE SYNTHASE 1-RELATED"/>
    <property type="match status" value="1"/>
</dbReference>
<keyword evidence="4" id="KW-0816">Tricarboxylic acid cycle</keyword>
<comment type="caution">
    <text evidence="9">The sequence shown here is derived from an EMBL/GenBank/DDBJ whole genome shotgun (WGS) entry which is preliminary data.</text>
</comment>
<dbReference type="GO" id="GO:0005737">
    <property type="term" value="C:cytoplasm"/>
    <property type="evidence" value="ECO:0007669"/>
    <property type="project" value="TreeGrafter"/>
</dbReference>
<evidence type="ECO:0000313" key="10">
    <source>
        <dbReference type="Proteomes" id="UP000547674"/>
    </source>
</evidence>
<dbReference type="Pfam" id="PF20659">
    <property type="entry name" value="MS_C"/>
    <property type="match status" value="1"/>
</dbReference>
<reference evidence="9 10" key="1">
    <citation type="submission" date="2020-03" db="EMBL/GenBank/DDBJ databases">
        <title>Metabolic flexibility allows generalist bacteria to become dominant in a frequently disturbed ecosystem.</title>
        <authorList>
            <person name="Chen Y.-J."/>
            <person name="Leung P.M."/>
            <person name="Bay S.K."/>
            <person name="Hugenholtz P."/>
            <person name="Kessler A.J."/>
            <person name="Shelley G."/>
            <person name="Waite D.W."/>
            <person name="Cook P.L."/>
            <person name="Greening C."/>
        </authorList>
    </citation>
    <scope>NUCLEOTIDE SEQUENCE [LARGE SCALE GENOMIC DNA]</scope>
    <source>
        <strain evidence="9">SS_bin_28</strain>
    </source>
</reference>
<dbReference type="EC" id="2.3.3.9" evidence="2"/>
<evidence type="ECO:0000256" key="4">
    <source>
        <dbReference type="ARBA" id="ARBA00022532"/>
    </source>
</evidence>
<evidence type="ECO:0000313" key="9">
    <source>
        <dbReference type="EMBL" id="NNF06045.1"/>
    </source>
</evidence>
<organism evidence="9 10">
    <name type="scientific">Eiseniibacteriota bacterium</name>
    <dbReference type="NCBI Taxonomy" id="2212470"/>
    <lineage>
        <taxon>Bacteria</taxon>
        <taxon>Candidatus Eiseniibacteriota</taxon>
    </lineage>
</organism>
<evidence type="ECO:0000259" key="8">
    <source>
        <dbReference type="Pfam" id="PF20659"/>
    </source>
</evidence>
<dbReference type="GO" id="GO:0006097">
    <property type="term" value="P:glyoxylate cycle"/>
    <property type="evidence" value="ECO:0007669"/>
    <property type="project" value="UniProtKB-KW"/>
</dbReference>
<dbReference type="InterPro" id="IPR046363">
    <property type="entry name" value="MS_N_TIM-barrel_dom"/>
</dbReference>
<evidence type="ECO:0000256" key="5">
    <source>
        <dbReference type="ARBA" id="ARBA00022679"/>
    </source>
</evidence>
<name>A0A7Y2E9U3_UNCEI</name>
<dbReference type="InterPro" id="IPR044856">
    <property type="entry name" value="Malate_synth_C_sf"/>
</dbReference>
<evidence type="ECO:0000256" key="6">
    <source>
        <dbReference type="ARBA" id="ARBA00047918"/>
    </source>
</evidence>
<dbReference type="Proteomes" id="UP000547674">
    <property type="component" value="Unassembled WGS sequence"/>
</dbReference>
<proteinExistence type="inferred from homology"/>
<dbReference type="Pfam" id="PF01274">
    <property type="entry name" value="MS_TIM-barrel"/>
    <property type="match status" value="1"/>
</dbReference>
<dbReference type="InterPro" id="IPR001465">
    <property type="entry name" value="Malate_synthase_TIM"/>
</dbReference>
<feature type="domain" description="Malate synthase TIM barrel" evidence="7">
    <location>
        <begin position="1"/>
        <end position="95"/>
    </location>
</feature>
<dbReference type="GO" id="GO:0006099">
    <property type="term" value="P:tricarboxylic acid cycle"/>
    <property type="evidence" value="ECO:0007669"/>
    <property type="project" value="UniProtKB-KW"/>
</dbReference>
<dbReference type="InterPro" id="IPR011076">
    <property type="entry name" value="Malate_synth_sf"/>
</dbReference>
<evidence type="ECO:0000259" key="7">
    <source>
        <dbReference type="Pfam" id="PF01274"/>
    </source>
</evidence>
<accession>A0A7Y2E9U3</accession>
<evidence type="ECO:0000256" key="3">
    <source>
        <dbReference type="ARBA" id="ARBA00022435"/>
    </source>
</evidence>
<dbReference type="Gene3D" id="1.20.1220.12">
    <property type="entry name" value="Malate synthase, domain III"/>
    <property type="match status" value="1"/>
</dbReference>
<dbReference type="InterPro" id="IPR048355">
    <property type="entry name" value="MS_C"/>
</dbReference>
<dbReference type="AlphaFoldDB" id="A0A7Y2E9U3"/>
<keyword evidence="3" id="KW-0329">Glyoxylate bypass</keyword>
<feature type="non-terminal residue" evidence="9">
    <location>
        <position position="1"/>
    </location>
</feature>
<dbReference type="PANTHER" id="PTHR42902">
    <property type="entry name" value="MALATE SYNTHASE"/>
    <property type="match status" value="1"/>
</dbReference>
<evidence type="ECO:0000256" key="1">
    <source>
        <dbReference type="ARBA" id="ARBA00006394"/>
    </source>
</evidence>
<dbReference type="EMBL" id="JABDJR010000175">
    <property type="protein sequence ID" value="NNF06045.1"/>
    <property type="molecule type" value="Genomic_DNA"/>
</dbReference>
<evidence type="ECO:0000256" key="2">
    <source>
        <dbReference type="ARBA" id="ARBA00012636"/>
    </source>
</evidence>
<dbReference type="GO" id="GO:0004474">
    <property type="term" value="F:malate synthase activity"/>
    <property type="evidence" value="ECO:0007669"/>
    <property type="project" value="UniProtKB-EC"/>
</dbReference>
<keyword evidence="9" id="KW-0012">Acyltransferase</keyword>
<comment type="similarity">
    <text evidence="1">Belongs to the malate synthase family.</text>
</comment>
<dbReference type="SUPFAM" id="SSF51645">
    <property type="entry name" value="Malate synthase G"/>
    <property type="match status" value="1"/>
</dbReference>
<dbReference type="Gene3D" id="3.20.20.360">
    <property type="entry name" value="Malate synthase, domain 3"/>
    <property type="match status" value="1"/>
</dbReference>
<sequence length="243" mass="27387">LRAHPDRIQADRATISMNRPWMRDYAKSLVAICHRHGALAIGGMAAFTPGKNPASRQLQTDRVLEDKKQEYAMGHDGCWVSHPYFIGPALSAFPTANQLQVHPQTHRPDILPKPSDPRTIDGLRTNIRVGIAYMKGWQDGLGCVAWDDLMEDLATLEIARAQTWQWLHHATQLKGGETVTPALVKKIFKEELGLIERELPATFRGPDLEEAILDYRKASYTAQRVFLEEHFRPFLAEASELAT</sequence>